<feature type="transmembrane region" description="Helical" evidence="12">
    <location>
        <begin position="36"/>
        <end position="57"/>
    </location>
</feature>
<dbReference type="AlphaFoldDB" id="A0A3P9JS48"/>
<dbReference type="GO" id="GO:0005886">
    <property type="term" value="C:plasma membrane"/>
    <property type="evidence" value="ECO:0007669"/>
    <property type="project" value="UniProtKB-SubCell"/>
</dbReference>
<keyword evidence="4" id="KW-1003">Cell membrane</keyword>
<evidence type="ECO:0000256" key="5">
    <source>
        <dbReference type="ARBA" id="ARBA00022692"/>
    </source>
</evidence>
<evidence type="ECO:0000256" key="3">
    <source>
        <dbReference type="ARBA" id="ARBA00022448"/>
    </source>
</evidence>
<evidence type="ECO:0000313" key="13">
    <source>
        <dbReference type="Ensembl" id="ENSORLP00015034762.1"/>
    </source>
</evidence>
<evidence type="ECO:0000256" key="11">
    <source>
        <dbReference type="SAM" id="MobiDB-lite"/>
    </source>
</evidence>
<dbReference type="Proteomes" id="UP000265200">
    <property type="component" value="Chromosome 6"/>
</dbReference>
<name>A0A3P9JS48_ORYLA</name>
<feature type="transmembrane region" description="Helical" evidence="12">
    <location>
        <begin position="448"/>
        <end position="467"/>
    </location>
</feature>
<evidence type="ECO:0000256" key="10">
    <source>
        <dbReference type="ARBA" id="ARBA00023170"/>
    </source>
</evidence>
<reference evidence="13 14" key="2">
    <citation type="submission" date="2017-04" db="EMBL/GenBank/DDBJ databases">
        <title>CpG methylation of centromeres and impact of large insertions on vertebrate speciation.</title>
        <authorList>
            <person name="Ichikawa K."/>
            <person name="Yoshimura J."/>
            <person name="Morishita S."/>
        </authorList>
    </citation>
    <scope>NUCLEOTIDE SEQUENCE</scope>
    <source>
        <strain evidence="13 14">HSOK</strain>
    </source>
</reference>
<feature type="compositionally biased region" description="Basic and acidic residues" evidence="11">
    <location>
        <begin position="645"/>
        <end position="654"/>
    </location>
</feature>
<keyword evidence="10" id="KW-0675">Receptor</keyword>
<keyword evidence="8" id="KW-0683">Retinol-binding</keyword>
<feature type="transmembrane region" description="Helical" evidence="12">
    <location>
        <begin position="146"/>
        <end position="164"/>
    </location>
</feature>
<reference key="1">
    <citation type="journal article" date="2007" name="Nature">
        <title>The medaka draft genome and insights into vertebrate genome evolution.</title>
        <authorList>
            <person name="Kasahara M."/>
            <person name="Naruse K."/>
            <person name="Sasaki S."/>
            <person name="Nakatani Y."/>
            <person name="Qu W."/>
            <person name="Ahsan B."/>
            <person name="Yamada T."/>
            <person name="Nagayasu Y."/>
            <person name="Doi K."/>
            <person name="Kasai Y."/>
            <person name="Jindo T."/>
            <person name="Kobayashi D."/>
            <person name="Shimada A."/>
            <person name="Toyoda A."/>
            <person name="Kuroki Y."/>
            <person name="Fujiyama A."/>
            <person name="Sasaki T."/>
            <person name="Shimizu A."/>
            <person name="Asakawa S."/>
            <person name="Shimizu N."/>
            <person name="Hashimoto S."/>
            <person name="Yang J."/>
            <person name="Lee Y."/>
            <person name="Matsushima K."/>
            <person name="Sugano S."/>
            <person name="Sakaizumi M."/>
            <person name="Narita T."/>
            <person name="Ohishi K."/>
            <person name="Haga S."/>
            <person name="Ohta F."/>
            <person name="Nomoto H."/>
            <person name="Nogata K."/>
            <person name="Morishita T."/>
            <person name="Endo T."/>
            <person name="Shin-I T."/>
            <person name="Takeda H."/>
            <person name="Morishita S."/>
            <person name="Kohara Y."/>
        </authorList>
    </citation>
    <scope>NUCLEOTIDE SEQUENCE [LARGE SCALE GENOMIC DNA]</scope>
    <source>
        <strain>Hd-rR</strain>
    </source>
</reference>
<dbReference type="Ensembl" id="ENSORLT00015028883.1">
    <property type="protein sequence ID" value="ENSORLP00015034762.1"/>
    <property type="gene ID" value="ENSORLG00015020905.1"/>
</dbReference>
<reference evidence="13" key="3">
    <citation type="submission" date="2025-08" db="UniProtKB">
        <authorList>
            <consortium name="Ensembl"/>
        </authorList>
    </citation>
    <scope>IDENTIFICATION</scope>
    <source>
        <strain evidence="13">HSOK</strain>
    </source>
</reference>
<evidence type="ECO:0000256" key="1">
    <source>
        <dbReference type="ARBA" id="ARBA00004651"/>
    </source>
</evidence>
<evidence type="ECO:0000313" key="14">
    <source>
        <dbReference type="Proteomes" id="UP000265200"/>
    </source>
</evidence>
<keyword evidence="6" id="KW-0845">Vitamin A</keyword>
<dbReference type="PANTHER" id="PTHR21444">
    <property type="entry name" value="COILED-COIL DOMAIN-CONTAINING PROTEIN 180"/>
    <property type="match status" value="1"/>
</dbReference>
<evidence type="ECO:0000256" key="9">
    <source>
        <dbReference type="ARBA" id="ARBA00023136"/>
    </source>
</evidence>
<keyword evidence="7 12" id="KW-1133">Transmembrane helix</keyword>
<evidence type="ECO:0000256" key="7">
    <source>
        <dbReference type="ARBA" id="ARBA00022989"/>
    </source>
</evidence>
<feature type="transmembrane region" description="Helical" evidence="12">
    <location>
        <begin position="488"/>
        <end position="509"/>
    </location>
</feature>
<dbReference type="GO" id="GO:0019841">
    <property type="term" value="F:retinol binding"/>
    <property type="evidence" value="ECO:0007669"/>
    <property type="project" value="UniProtKB-KW"/>
</dbReference>
<feature type="transmembrane region" description="Helical" evidence="12">
    <location>
        <begin position="87"/>
        <end position="106"/>
    </location>
</feature>
<feature type="transmembrane region" description="Helical" evidence="12">
    <location>
        <begin position="184"/>
        <end position="203"/>
    </location>
</feature>
<feature type="transmembrane region" description="Helical" evidence="12">
    <location>
        <begin position="274"/>
        <end position="297"/>
    </location>
</feature>
<sequence>MDKDALVDYEYPDLDPLPTKIQKETIPPCHPTADDMLYHICITAISLVVMLILAVLARRSKAAGRQKGLPGLLSPVNFLDHTQHKGLAVAVFGVLLCKLWGLLISPDPLPFTNGTENKQNWVILGVFYYPALYYPLLACGTLHNKVGYVLGSLLSWTHFGILVWQKIDCPITPLIHKHYSLFSSLPQIACLAFLSFQYPLLLFKGFKGTEKGNATEDLSSSYYRDYVKKIFNEKKSKKTSSSSIDKPKLPQRIIDAVNSYIYTPQDAFRFPLKLAISGVISFITLYQVGLLLISAVIPTLQTARYGVDEDIANVLAGFQIILSPDRREVVRIVVYYMWCVEVCYISAMTLSVLINLAMLMRSMVLHRSNLTCLYRGDILNVYNCQRSIRASRPALVCWMGYSSFTAAHICIGMVIQTLVFFLCLLITVFLIIIPIFHGQNLFLLQTAWRMWPFWLMILLSVLIQHITARFCFIKKTASTLDLDNRGNLFLLTYLLFPVNVLIGVLLALWRMIITALFNIVHMGRTDISLLNRNVEAFDPAYRCYAHYLKIEVSQSHPVMKAFCGVLLESVGQESKAAQRPRDAEEGIQLVQQEKKQHKISSAKRARRHWQLLYTLVNNPSLVGTRKHFQRQTGEGFLNGSLNRSTKVENKKEAAAEETEAPTVDN</sequence>
<dbReference type="PANTHER" id="PTHR21444:SF16">
    <property type="entry name" value="RECEPTOR FOR RETINOL UPTAKE STRA6"/>
    <property type="match status" value="1"/>
</dbReference>
<feature type="transmembrane region" description="Helical" evidence="12">
    <location>
        <begin position="121"/>
        <end position="139"/>
    </location>
</feature>
<keyword evidence="9 12" id="KW-0472">Membrane</keyword>
<reference evidence="13" key="4">
    <citation type="submission" date="2025-09" db="UniProtKB">
        <authorList>
            <consortium name="Ensembl"/>
        </authorList>
    </citation>
    <scope>IDENTIFICATION</scope>
    <source>
        <strain evidence="13">HSOK</strain>
    </source>
</reference>
<dbReference type="GO" id="GO:0038023">
    <property type="term" value="F:signaling receptor activity"/>
    <property type="evidence" value="ECO:0007669"/>
    <property type="project" value="InterPro"/>
</dbReference>
<evidence type="ECO:0000256" key="12">
    <source>
        <dbReference type="SAM" id="Phobius"/>
    </source>
</evidence>
<dbReference type="Pfam" id="PF14752">
    <property type="entry name" value="RBP_receptor"/>
    <property type="match status" value="1"/>
</dbReference>
<dbReference type="InterPro" id="IPR026612">
    <property type="entry name" value="STRA6-like"/>
</dbReference>
<evidence type="ECO:0000256" key="6">
    <source>
        <dbReference type="ARBA" id="ARBA00022893"/>
    </source>
</evidence>
<evidence type="ECO:0000256" key="4">
    <source>
        <dbReference type="ARBA" id="ARBA00022475"/>
    </source>
</evidence>
<keyword evidence="3" id="KW-0813">Transport</keyword>
<evidence type="ECO:0000256" key="8">
    <source>
        <dbReference type="ARBA" id="ARBA00023072"/>
    </source>
</evidence>
<feature type="transmembrane region" description="Helical" evidence="12">
    <location>
        <begin position="409"/>
        <end position="436"/>
    </location>
</feature>
<evidence type="ECO:0000256" key="2">
    <source>
        <dbReference type="ARBA" id="ARBA00014411"/>
    </source>
</evidence>
<feature type="region of interest" description="Disordered" evidence="11">
    <location>
        <begin position="633"/>
        <end position="665"/>
    </location>
</feature>
<protein>
    <recommendedName>
        <fullName evidence="2">Receptor for retinol uptake STRA6</fullName>
    </recommendedName>
</protein>
<dbReference type="GO" id="GO:0034632">
    <property type="term" value="F:retinol transmembrane transporter activity"/>
    <property type="evidence" value="ECO:0007669"/>
    <property type="project" value="InterPro"/>
</dbReference>
<organism evidence="13 14">
    <name type="scientific">Oryzias latipes</name>
    <name type="common">Japanese rice fish</name>
    <name type="synonym">Japanese killifish</name>
    <dbReference type="NCBI Taxonomy" id="8090"/>
    <lineage>
        <taxon>Eukaryota</taxon>
        <taxon>Metazoa</taxon>
        <taxon>Chordata</taxon>
        <taxon>Craniata</taxon>
        <taxon>Vertebrata</taxon>
        <taxon>Euteleostomi</taxon>
        <taxon>Actinopterygii</taxon>
        <taxon>Neopterygii</taxon>
        <taxon>Teleostei</taxon>
        <taxon>Neoteleostei</taxon>
        <taxon>Acanthomorphata</taxon>
        <taxon>Ovalentaria</taxon>
        <taxon>Atherinomorphae</taxon>
        <taxon>Beloniformes</taxon>
        <taxon>Adrianichthyidae</taxon>
        <taxon>Oryziinae</taxon>
        <taxon>Oryzias</taxon>
    </lineage>
</organism>
<comment type="subcellular location">
    <subcellularLocation>
        <location evidence="1">Cell membrane</location>
        <topology evidence="1">Multi-pass membrane protein</topology>
    </subcellularLocation>
</comment>
<dbReference type="GO" id="GO:0016918">
    <property type="term" value="F:retinal binding"/>
    <property type="evidence" value="ECO:0007669"/>
    <property type="project" value="UniProtKB-KW"/>
</dbReference>
<feature type="transmembrane region" description="Helical" evidence="12">
    <location>
        <begin position="335"/>
        <end position="359"/>
    </location>
</feature>
<keyword evidence="5 12" id="KW-0812">Transmembrane</keyword>
<accession>A0A3P9JS48</accession>
<proteinExistence type="predicted"/>